<dbReference type="EMBL" id="BMAT01006262">
    <property type="protein sequence ID" value="GFS09245.1"/>
    <property type="molecule type" value="Genomic_DNA"/>
</dbReference>
<sequence length="135" mass="15751">MPGTNEKQYLQCKPYERYCISFVHGSMIDRYLRKTKSLHKIFNKNTIKISCNCMPNVKQTIRNHNKNSIQQHRNEKAPTGATCSENVHLGYVALFFVLSYPKSFPVMKQQQAIRNLPRYKHVIKRKGLAFSSTIM</sequence>
<evidence type="ECO:0000313" key="1">
    <source>
        <dbReference type="EMBL" id="GFS09245.1"/>
    </source>
</evidence>
<evidence type="ECO:0000313" key="2">
    <source>
        <dbReference type="Proteomes" id="UP000762676"/>
    </source>
</evidence>
<accession>A0AAV4II91</accession>
<comment type="caution">
    <text evidence="1">The sequence shown here is derived from an EMBL/GenBank/DDBJ whole genome shotgun (WGS) entry which is preliminary data.</text>
</comment>
<keyword evidence="2" id="KW-1185">Reference proteome</keyword>
<gene>
    <name evidence="1" type="ORF">ElyMa_003033400</name>
</gene>
<name>A0AAV4II91_9GAST</name>
<dbReference type="AlphaFoldDB" id="A0AAV4II91"/>
<reference evidence="1 2" key="1">
    <citation type="journal article" date="2021" name="Elife">
        <title>Chloroplast acquisition without the gene transfer in kleptoplastic sea slugs, Plakobranchus ocellatus.</title>
        <authorList>
            <person name="Maeda T."/>
            <person name="Takahashi S."/>
            <person name="Yoshida T."/>
            <person name="Shimamura S."/>
            <person name="Takaki Y."/>
            <person name="Nagai Y."/>
            <person name="Toyoda A."/>
            <person name="Suzuki Y."/>
            <person name="Arimoto A."/>
            <person name="Ishii H."/>
            <person name="Satoh N."/>
            <person name="Nishiyama T."/>
            <person name="Hasebe M."/>
            <person name="Maruyama T."/>
            <person name="Minagawa J."/>
            <person name="Obokata J."/>
            <person name="Shigenobu S."/>
        </authorList>
    </citation>
    <scope>NUCLEOTIDE SEQUENCE [LARGE SCALE GENOMIC DNA]</scope>
</reference>
<organism evidence="1 2">
    <name type="scientific">Elysia marginata</name>
    <dbReference type="NCBI Taxonomy" id="1093978"/>
    <lineage>
        <taxon>Eukaryota</taxon>
        <taxon>Metazoa</taxon>
        <taxon>Spiralia</taxon>
        <taxon>Lophotrochozoa</taxon>
        <taxon>Mollusca</taxon>
        <taxon>Gastropoda</taxon>
        <taxon>Heterobranchia</taxon>
        <taxon>Euthyneura</taxon>
        <taxon>Panpulmonata</taxon>
        <taxon>Sacoglossa</taxon>
        <taxon>Placobranchoidea</taxon>
        <taxon>Plakobranchidae</taxon>
        <taxon>Elysia</taxon>
    </lineage>
</organism>
<protein>
    <submittedName>
        <fullName evidence="1">Uncharacterized protein</fullName>
    </submittedName>
</protein>
<proteinExistence type="predicted"/>
<dbReference type="Proteomes" id="UP000762676">
    <property type="component" value="Unassembled WGS sequence"/>
</dbReference>